<name>A0A844GS11_9CHRO</name>
<feature type="transmembrane region" description="Helical" evidence="1">
    <location>
        <begin position="95"/>
        <end position="114"/>
    </location>
</feature>
<evidence type="ECO:0000313" key="3">
    <source>
        <dbReference type="Proteomes" id="UP000437131"/>
    </source>
</evidence>
<feature type="transmembrane region" description="Helical" evidence="1">
    <location>
        <begin position="188"/>
        <end position="206"/>
    </location>
</feature>
<organism evidence="2 3">
    <name type="scientific">Cyanobacterium aponinum 0216</name>
    <dbReference type="NCBI Taxonomy" id="2676140"/>
    <lineage>
        <taxon>Bacteria</taxon>
        <taxon>Bacillati</taxon>
        <taxon>Cyanobacteriota</taxon>
        <taxon>Cyanophyceae</taxon>
        <taxon>Oscillatoriophycideae</taxon>
        <taxon>Chroococcales</taxon>
        <taxon>Geminocystaceae</taxon>
        <taxon>Cyanobacterium</taxon>
    </lineage>
</organism>
<accession>A0A844GS11</accession>
<dbReference type="AlphaFoldDB" id="A0A844GS11"/>
<dbReference type="Pfam" id="PF13301">
    <property type="entry name" value="DUF4079"/>
    <property type="match status" value="1"/>
</dbReference>
<dbReference type="Proteomes" id="UP000437131">
    <property type="component" value="Unassembled WGS sequence"/>
</dbReference>
<feature type="transmembrane region" description="Helical" evidence="1">
    <location>
        <begin position="121"/>
        <end position="143"/>
    </location>
</feature>
<dbReference type="InterPro" id="IPR025067">
    <property type="entry name" value="DUF4079"/>
</dbReference>
<comment type="caution">
    <text evidence="2">The sequence shown here is derived from an EMBL/GenBank/DDBJ whole genome shotgun (WGS) entry which is preliminary data.</text>
</comment>
<dbReference type="RefSeq" id="WP_155083931.1">
    <property type="nucleotide sequence ID" value="NZ_WMIA01000011.1"/>
</dbReference>
<protein>
    <submittedName>
        <fullName evidence="2">DUF4079 family protein</fullName>
    </submittedName>
</protein>
<feature type="transmembrane region" description="Helical" evidence="1">
    <location>
        <begin position="62"/>
        <end position="80"/>
    </location>
</feature>
<proteinExistence type="predicted"/>
<dbReference type="EMBL" id="WMIA01000011">
    <property type="protein sequence ID" value="MTF39267.1"/>
    <property type="molecule type" value="Genomic_DNA"/>
</dbReference>
<feature type="transmembrane region" description="Helical" evidence="1">
    <location>
        <begin position="6"/>
        <end position="31"/>
    </location>
</feature>
<feature type="transmembrane region" description="Helical" evidence="1">
    <location>
        <begin position="155"/>
        <end position="176"/>
    </location>
</feature>
<evidence type="ECO:0000313" key="2">
    <source>
        <dbReference type="EMBL" id="MTF39267.1"/>
    </source>
</evidence>
<reference evidence="2 3" key="1">
    <citation type="submission" date="2019-11" db="EMBL/GenBank/DDBJ databases">
        <title>Isolation of a new High Light Tolerant Cyanobacteria.</title>
        <authorList>
            <person name="Dobson Z."/>
            <person name="Vaughn N."/>
            <person name="Vaughn M."/>
            <person name="Fromme P."/>
            <person name="Mazor Y."/>
        </authorList>
    </citation>
    <scope>NUCLEOTIDE SEQUENCE [LARGE SCALE GENOMIC DNA]</scope>
    <source>
        <strain evidence="2 3">0216</strain>
    </source>
</reference>
<keyword evidence="1" id="KW-0812">Transmembrane</keyword>
<sequence>MTAEQFTLLIHPTLVVISVFPLIGIVCYFAWETRQRRLQIKAGEKSKIPPLVGKNHVEIGKWLSTAVVTVSLIGLARPIIAKNIVKNTLWATNTFQFIFLILIFLFTIITFILLFRARNKLWRGIFATLSGMGVVILGCQDGIFRRTNEWYWSHYYYGVIVTLLMIFSVAIIDDIYRDKSLKWRNIHIILNCLALVLFIGQGYTGARDLFEIGLWSPPPS</sequence>
<keyword evidence="1" id="KW-1133">Transmembrane helix</keyword>
<gene>
    <name evidence="2" type="ORF">GGC33_10040</name>
</gene>
<evidence type="ECO:0000256" key="1">
    <source>
        <dbReference type="SAM" id="Phobius"/>
    </source>
</evidence>
<keyword evidence="1" id="KW-0472">Membrane</keyword>